<evidence type="ECO:0000256" key="10">
    <source>
        <dbReference type="SAM" id="SignalP"/>
    </source>
</evidence>
<keyword evidence="7" id="KW-0653">Protein transport</keyword>
<organism evidence="12 13">
    <name type="scientific">Tunturiibacter lichenicola</name>
    <dbReference type="NCBI Taxonomy" id="2051959"/>
    <lineage>
        <taxon>Bacteria</taxon>
        <taxon>Pseudomonadati</taxon>
        <taxon>Acidobacteriota</taxon>
        <taxon>Terriglobia</taxon>
        <taxon>Terriglobales</taxon>
        <taxon>Acidobacteriaceae</taxon>
        <taxon>Tunturiibacter</taxon>
    </lineage>
</organism>
<evidence type="ECO:0000256" key="2">
    <source>
        <dbReference type="ARBA" id="ARBA00006555"/>
    </source>
</evidence>
<dbReference type="NCBIfam" id="TIGR01352">
    <property type="entry name" value="tonB_Cterm"/>
    <property type="match status" value="1"/>
</dbReference>
<name>A0A7W8J963_9BACT</name>
<evidence type="ECO:0000256" key="4">
    <source>
        <dbReference type="ARBA" id="ARBA00022475"/>
    </source>
</evidence>
<evidence type="ECO:0000256" key="6">
    <source>
        <dbReference type="ARBA" id="ARBA00022692"/>
    </source>
</evidence>
<dbReference type="PANTHER" id="PTHR33446">
    <property type="entry name" value="PROTEIN TONB-RELATED"/>
    <property type="match status" value="1"/>
</dbReference>
<evidence type="ECO:0000256" key="3">
    <source>
        <dbReference type="ARBA" id="ARBA00022448"/>
    </source>
</evidence>
<dbReference type="Gene3D" id="3.30.1150.10">
    <property type="match status" value="2"/>
</dbReference>
<evidence type="ECO:0000256" key="8">
    <source>
        <dbReference type="ARBA" id="ARBA00022989"/>
    </source>
</evidence>
<dbReference type="GO" id="GO:0005886">
    <property type="term" value="C:plasma membrane"/>
    <property type="evidence" value="ECO:0007669"/>
    <property type="project" value="UniProtKB-SubCell"/>
</dbReference>
<comment type="caution">
    <text evidence="12">The sequence shown here is derived from an EMBL/GenBank/DDBJ whole genome shotgun (WGS) entry which is preliminary data.</text>
</comment>
<evidence type="ECO:0000259" key="11">
    <source>
        <dbReference type="PROSITE" id="PS52015"/>
    </source>
</evidence>
<dbReference type="PROSITE" id="PS52015">
    <property type="entry name" value="TONB_CTD"/>
    <property type="match status" value="1"/>
</dbReference>
<dbReference type="SUPFAM" id="SSF74653">
    <property type="entry name" value="TolA/TonB C-terminal domain"/>
    <property type="match status" value="2"/>
</dbReference>
<sequence>MKQSVRMSCLLLVMALCRISYAIDDSPNSALTHAQTLSSLTGPKARPFHLKVSISEPTNPNSPYRATIEEFWQSATLWQRAIDSPDFRQTIEVQGGVTKERDSSDYYPIWLRSFVTASIDPLEDTAFWNQVSARIVQTTTTNGHPSSSCARAQFKIGTASLNNDAFTVICFNSDGTLSSVVRPGYDIEFQDPQDFGKKRIARKYVNDPEPGTNLVGTVEVLEEIDKSTTLPVLPDIPDPSSGPIVSAKINQDAFYQLASGQPGLTWPAVHSGNTRGRLSMYISADRDGRIREAYPLNSDNAGLQEAARDQLLKWKLKPAVSQGSPVQVEAALTFEFATTLENSAGSSVPSTDSLLATPSGMEIVKVSPQIASSLRIKMFAPVYPQALRERGIGGKVVLTAIIGKEGQVVSLDPVLPADPDLTKAAISAVQVWTYRPYLLNGSPVEIETTITVNFQAAR</sequence>
<dbReference type="InterPro" id="IPR037682">
    <property type="entry name" value="TonB_C"/>
</dbReference>
<feature type="chain" id="PRO_5031144303" evidence="10">
    <location>
        <begin position="23"/>
        <end position="458"/>
    </location>
</feature>
<evidence type="ECO:0000256" key="5">
    <source>
        <dbReference type="ARBA" id="ARBA00022519"/>
    </source>
</evidence>
<evidence type="ECO:0000256" key="1">
    <source>
        <dbReference type="ARBA" id="ARBA00004383"/>
    </source>
</evidence>
<evidence type="ECO:0000313" key="13">
    <source>
        <dbReference type="Proteomes" id="UP000569092"/>
    </source>
</evidence>
<feature type="signal peptide" evidence="10">
    <location>
        <begin position="1"/>
        <end position="22"/>
    </location>
</feature>
<keyword evidence="8" id="KW-1133">Transmembrane helix</keyword>
<dbReference type="InterPro" id="IPR051045">
    <property type="entry name" value="TonB-dependent_transducer"/>
</dbReference>
<evidence type="ECO:0000256" key="9">
    <source>
        <dbReference type="ARBA" id="ARBA00023136"/>
    </source>
</evidence>
<keyword evidence="4" id="KW-1003">Cell membrane</keyword>
<dbReference type="Pfam" id="PF03544">
    <property type="entry name" value="TonB_C"/>
    <property type="match status" value="1"/>
</dbReference>
<dbReference type="AlphaFoldDB" id="A0A7W8J963"/>
<keyword evidence="6" id="KW-0812">Transmembrane</keyword>
<proteinExistence type="inferred from homology"/>
<protein>
    <submittedName>
        <fullName evidence="12">TonB family protein</fullName>
    </submittedName>
</protein>
<comment type="similarity">
    <text evidence="2">Belongs to the TonB family.</text>
</comment>
<comment type="subcellular location">
    <subcellularLocation>
        <location evidence="1">Cell inner membrane</location>
        <topology evidence="1">Single-pass membrane protein</topology>
        <orientation evidence="1">Periplasmic side</orientation>
    </subcellularLocation>
</comment>
<keyword evidence="3" id="KW-0813">Transport</keyword>
<feature type="domain" description="TonB C-terminal" evidence="11">
    <location>
        <begin position="368"/>
        <end position="458"/>
    </location>
</feature>
<gene>
    <name evidence="12" type="ORF">HDF10_002963</name>
</gene>
<evidence type="ECO:0000313" key="12">
    <source>
        <dbReference type="EMBL" id="MBB5344977.1"/>
    </source>
</evidence>
<keyword evidence="5" id="KW-0997">Cell inner membrane</keyword>
<dbReference type="GO" id="GO:0015031">
    <property type="term" value="P:protein transport"/>
    <property type="evidence" value="ECO:0007669"/>
    <property type="project" value="UniProtKB-KW"/>
</dbReference>
<reference evidence="12 13" key="1">
    <citation type="submission" date="2020-08" db="EMBL/GenBank/DDBJ databases">
        <title>Genomic Encyclopedia of Type Strains, Phase IV (KMG-V): Genome sequencing to study the core and pangenomes of soil and plant-associated prokaryotes.</title>
        <authorList>
            <person name="Whitman W."/>
        </authorList>
    </citation>
    <scope>NUCLEOTIDE SEQUENCE [LARGE SCALE GENOMIC DNA]</scope>
    <source>
        <strain evidence="12 13">M8US30</strain>
    </source>
</reference>
<dbReference type="GO" id="GO:0055085">
    <property type="term" value="P:transmembrane transport"/>
    <property type="evidence" value="ECO:0007669"/>
    <property type="project" value="InterPro"/>
</dbReference>
<dbReference type="EMBL" id="JACHDZ010000004">
    <property type="protein sequence ID" value="MBB5344977.1"/>
    <property type="molecule type" value="Genomic_DNA"/>
</dbReference>
<dbReference type="Proteomes" id="UP000569092">
    <property type="component" value="Unassembled WGS sequence"/>
</dbReference>
<dbReference type="InterPro" id="IPR006260">
    <property type="entry name" value="TonB/TolA_C"/>
</dbReference>
<evidence type="ECO:0000256" key="7">
    <source>
        <dbReference type="ARBA" id="ARBA00022927"/>
    </source>
</evidence>
<keyword evidence="9" id="KW-0472">Membrane</keyword>
<accession>A0A7W8J963</accession>
<keyword evidence="10" id="KW-0732">Signal</keyword>